<dbReference type="Pfam" id="PF04606">
    <property type="entry name" value="Ogr_Delta"/>
    <property type="match status" value="1"/>
</dbReference>
<organism evidence="2 3">
    <name type="scientific">Serratia fonticola</name>
    <dbReference type="NCBI Taxonomy" id="47917"/>
    <lineage>
        <taxon>Bacteria</taxon>
        <taxon>Pseudomonadati</taxon>
        <taxon>Pseudomonadota</taxon>
        <taxon>Gammaproteobacteria</taxon>
        <taxon>Enterobacterales</taxon>
        <taxon>Yersiniaceae</taxon>
        <taxon>Serratia</taxon>
    </lineage>
</organism>
<proteinExistence type="predicted"/>
<reference evidence="2" key="1">
    <citation type="submission" date="2023-08" db="EMBL/GenBank/DDBJ databases">
        <title>The Comparative Genomic Analysis of Yersiniaceae from Polar Regions.</title>
        <authorList>
            <person name="Goncharov A."/>
            <person name="Aslanov B."/>
            <person name="Kolodzhieva V."/>
            <person name="Azarov D."/>
            <person name="Mochov A."/>
            <person name="Lebedeva E."/>
        </authorList>
    </citation>
    <scope>NUCLEOTIDE SEQUENCE</scope>
    <source>
        <strain evidence="2">Vf</strain>
    </source>
</reference>
<dbReference type="EMBL" id="JAVIGA010000009">
    <property type="protein sequence ID" value="MDQ9126917.1"/>
    <property type="molecule type" value="Genomic_DNA"/>
</dbReference>
<sequence>MAQLKITCAKCGARMHIRKTVWKTPEFADLYCTCTNVDCSKTGVFNVTWSHTISPSGLEGKGLIKALFERLRPDEKQMALDWLQGQPG</sequence>
<dbReference type="Proteomes" id="UP001224622">
    <property type="component" value="Unassembled WGS sequence"/>
</dbReference>
<evidence type="ECO:0000259" key="1">
    <source>
        <dbReference type="Pfam" id="PF04606"/>
    </source>
</evidence>
<name>A0AAJ1YCQ5_SERFO</name>
<evidence type="ECO:0000313" key="3">
    <source>
        <dbReference type="Proteomes" id="UP001224622"/>
    </source>
</evidence>
<dbReference type="AlphaFoldDB" id="A0AAJ1YCQ5"/>
<evidence type="ECO:0000313" key="2">
    <source>
        <dbReference type="EMBL" id="MDQ9126917.1"/>
    </source>
</evidence>
<protein>
    <submittedName>
        <fullName evidence="2">Ogr/Delta-like zinc finger family protein</fullName>
    </submittedName>
</protein>
<accession>A0AAJ1YCQ5</accession>
<dbReference type="RefSeq" id="WP_254611960.1">
    <property type="nucleotide sequence ID" value="NZ_JAVIGA010000009.1"/>
</dbReference>
<dbReference type="InterPro" id="IPR007684">
    <property type="entry name" value="Znf_Ogr/Delta"/>
</dbReference>
<comment type="caution">
    <text evidence="2">The sequence shown here is derived from an EMBL/GenBank/DDBJ whole genome shotgun (WGS) entry which is preliminary data.</text>
</comment>
<feature type="domain" description="Zinc finger Ogr/Delta-type" evidence="1">
    <location>
        <begin position="7"/>
        <end position="53"/>
    </location>
</feature>
<gene>
    <name evidence="2" type="ORF">RDT67_10795</name>
</gene>